<dbReference type="PROSITE" id="PS50893">
    <property type="entry name" value="ABC_TRANSPORTER_2"/>
    <property type="match status" value="1"/>
</dbReference>
<comment type="caution">
    <text evidence="6">The sequence shown here is derived from an EMBL/GenBank/DDBJ whole genome shotgun (WGS) entry which is preliminary data.</text>
</comment>
<organism evidence="6 7">
    <name type="scientific">Thalassobaculum litoreum DSM 18839</name>
    <dbReference type="NCBI Taxonomy" id="1123362"/>
    <lineage>
        <taxon>Bacteria</taxon>
        <taxon>Pseudomonadati</taxon>
        <taxon>Pseudomonadota</taxon>
        <taxon>Alphaproteobacteria</taxon>
        <taxon>Rhodospirillales</taxon>
        <taxon>Thalassobaculaceae</taxon>
        <taxon>Thalassobaculum</taxon>
    </lineage>
</organism>
<evidence type="ECO:0000256" key="1">
    <source>
        <dbReference type="ARBA" id="ARBA00022448"/>
    </source>
</evidence>
<dbReference type="SMART" id="SM00382">
    <property type="entry name" value="AAA"/>
    <property type="match status" value="1"/>
</dbReference>
<name>A0A8G2F2B4_9PROT</name>
<dbReference type="RefSeq" id="WP_093149142.1">
    <property type="nucleotide sequence ID" value="NZ_FNBW01000003.1"/>
</dbReference>
<feature type="transmembrane region" description="Helical" evidence="4">
    <location>
        <begin position="492"/>
        <end position="514"/>
    </location>
</feature>
<dbReference type="PANTHER" id="PTHR42781:SF4">
    <property type="entry name" value="SPERMIDINE_PUTRESCINE IMPORT ATP-BINDING PROTEIN POTA"/>
    <property type="match status" value="1"/>
</dbReference>
<keyword evidence="7" id="KW-1185">Reference proteome</keyword>
<dbReference type="InterPro" id="IPR050093">
    <property type="entry name" value="ABC_SmlMolc_Importer"/>
</dbReference>
<dbReference type="InterPro" id="IPR003593">
    <property type="entry name" value="AAA+_ATPase"/>
</dbReference>
<dbReference type="Gene3D" id="3.40.50.300">
    <property type="entry name" value="P-loop containing nucleotide triphosphate hydrolases"/>
    <property type="match status" value="1"/>
</dbReference>
<dbReference type="EMBL" id="FNBW01000003">
    <property type="protein sequence ID" value="SDF44785.1"/>
    <property type="molecule type" value="Genomic_DNA"/>
</dbReference>
<evidence type="ECO:0000313" key="6">
    <source>
        <dbReference type="EMBL" id="SDF44785.1"/>
    </source>
</evidence>
<dbReference type="SUPFAM" id="SSF52540">
    <property type="entry name" value="P-loop containing nucleoside triphosphate hydrolases"/>
    <property type="match status" value="1"/>
</dbReference>
<dbReference type="Pfam" id="PF00005">
    <property type="entry name" value="ABC_tran"/>
    <property type="match status" value="1"/>
</dbReference>
<dbReference type="Proteomes" id="UP000198615">
    <property type="component" value="Unassembled WGS sequence"/>
</dbReference>
<feature type="transmembrane region" description="Helical" evidence="4">
    <location>
        <begin position="393"/>
        <end position="413"/>
    </location>
</feature>
<dbReference type="GO" id="GO:0043190">
    <property type="term" value="C:ATP-binding cassette (ABC) transporter complex"/>
    <property type="evidence" value="ECO:0007669"/>
    <property type="project" value="InterPro"/>
</dbReference>
<protein>
    <submittedName>
        <fullName evidence="6">ABC-type multidrug transport system, ATPase component</fullName>
    </submittedName>
</protein>
<dbReference type="GO" id="GO:0005524">
    <property type="term" value="F:ATP binding"/>
    <property type="evidence" value="ECO:0007669"/>
    <property type="project" value="UniProtKB-KW"/>
</dbReference>
<evidence type="ECO:0000313" key="7">
    <source>
        <dbReference type="Proteomes" id="UP000198615"/>
    </source>
</evidence>
<feature type="transmembrane region" description="Helical" evidence="4">
    <location>
        <begin position="459"/>
        <end position="480"/>
    </location>
</feature>
<keyword evidence="4" id="KW-0472">Membrane</keyword>
<reference evidence="6 7" key="1">
    <citation type="submission" date="2016-10" db="EMBL/GenBank/DDBJ databases">
        <authorList>
            <person name="Varghese N."/>
            <person name="Submissions S."/>
        </authorList>
    </citation>
    <scope>NUCLEOTIDE SEQUENCE [LARGE SCALE GENOMIC DNA]</scope>
    <source>
        <strain evidence="6 7">DSM 18839</strain>
    </source>
</reference>
<dbReference type="AlphaFoldDB" id="A0A8G2F2B4"/>
<sequence length="527" mass="57396">MTPASAAERRAPILSVASLSIAQPAGRVLLHDVDLALNAGEIVLLAGPSGTGKSTLINMLSGAIDPREEGWRASGEISYGDRIYDLATDRVAIGGVVFQNFALFDDLSVADNLAIARDHSDAISPSLSEAIDRLIEDIDRKQPVASASGGQRQRVAIARTLLGNHPVLFLDEPNSGLDVSSSRQLAEMLRALVDEIGIPVVIIAHHFRHLVDVADRALVLDSNAHALVEVPVETDAIETALSAIENEQPPSALAVAAAKSEAAPQELADGGPLPDAAARWRFHWGLRYFLRYVWELCFSPSALLFVGLGCTIVGFVTTWFIFMYLPFRDYLLPIIHSDALAGLAFSELRVLAPLMAAVLISVRNSSLITASIGHKVYSDQIKAMRNLNVPHRIYINTMIMAASGVAAIFLAAAAVSLTAWVAMMTWAHIFPDGSTYMWRDQFFQRLWPPGEPFLIGWDWILAKTIPSIVGASAIALYFGYRPKHDVLDINKAIAQSLIWGLSFVLSWQSILTLIEFKRVSARLEATF</sequence>
<proteinExistence type="predicted"/>
<evidence type="ECO:0000256" key="4">
    <source>
        <dbReference type="SAM" id="Phobius"/>
    </source>
</evidence>
<evidence type="ECO:0000256" key="3">
    <source>
        <dbReference type="ARBA" id="ARBA00022840"/>
    </source>
</evidence>
<feature type="domain" description="ABC transporter" evidence="5">
    <location>
        <begin position="14"/>
        <end position="247"/>
    </location>
</feature>
<dbReference type="GO" id="GO:0016887">
    <property type="term" value="F:ATP hydrolysis activity"/>
    <property type="evidence" value="ECO:0007669"/>
    <property type="project" value="InterPro"/>
</dbReference>
<dbReference type="InterPro" id="IPR027417">
    <property type="entry name" value="P-loop_NTPase"/>
</dbReference>
<feature type="transmembrane region" description="Helical" evidence="4">
    <location>
        <begin position="289"/>
        <end position="322"/>
    </location>
</feature>
<keyword evidence="1" id="KW-0813">Transport</keyword>
<dbReference type="InterPro" id="IPR003439">
    <property type="entry name" value="ABC_transporter-like_ATP-bd"/>
</dbReference>
<keyword evidence="2" id="KW-0547">Nucleotide-binding</keyword>
<keyword evidence="4" id="KW-1133">Transmembrane helix</keyword>
<evidence type="ECO:0000256" key="2">
    <source>
        <dbReference type="ARBA" id="ARBA00022741"/>
    </source>
</evidence>
<keyword evidence="3" id="KW-0067">ATP-binding</keyword>
<dbReference type="Pfam" id="PF02405">
    <property type="entry name" value="MlaE"/>
    <property type="match status" value="1"/>
</dbReference>
<dbReference type="PANTHER" id="PTHR42781">
    <property type="entry name" value="SPERMIDINE/PUTRESCINE IMPORT ATP-BINDING PROTEIN POTA"/>
    <property type="match status" value="1"/>
</dbReference>
<accession>A0A8G2F2B4</accession>
<evidence type="ECO:0000259" key="5">
    <source>
        <dbReference type="PROSITE" id="PS50893"/>
    </source>
</evidence>
<dbReference type="OrthoDB" id="9772862at2"/>
<dbReference type="InterPro" id="IPR030802">
    <property type="entry name" value="Permease_MalE"/>
</dbReference>
<gene>
    <name evidence="6" type="ORF">SAMN05660686_01396</name>
</gene>
<keyword evidence="4" id="KW-0812">Transmembrane</keyword>
<feature type="transmembrane region" description="Helical" evidence="4">
    <location>
        <begin position="350"/>
        <end position="372"/>
    </location>
</feature>